<dbReference type="AlphaFoldDB" id="A0A087T4U5"/>
<feature type="compositionally biased region" description="Polar residues" evidence="1">
    <location>
        <begin position="178"/>
        <end position="191"/>
    </location>
</feature>
<dbReference type="Gene3D" id="1.20.58.120">
    <property type="entry name" value="BAG domain"/>
    <property type="match status" value="1"/>
</dbReference>
<feature type="non-terminal residue" evidence="3">
    <location>
        <position position="289"/>
    </location>
</feature>
<proteinExistence type="predicted"/>
<name>A0A087T4U5_STEMI</name>
<feature type="region of interest" description="Disordered" evidence="1">
    <location>
        <begin position="101"/>
        <end position="220"/>
    </location>
</feature>
<dbReference type="PROSITE" id="PS51035">
    <property type="entry name" value="BAG"/>
    <property type="match status" value="1"/>
</dbReference>
<evidence type="ECO:0000259" key="2">
    <source>
        <dbReference type="PROSITE" id="PS51035"/>
    </source>
</evidence>
<evidence type="ECO:0000313" key="4">
    <source>
        <dbReference type="Proteomes" id="UP000054359"/>
    </source>
</evidence>
<evidence type="ECO:0000313" key="3">
    <source>
        <dbReference type="EMBL" id="KFM60134.1"/>
    </source>
</evidence>
<dbReference type="SUPFAM" id="SSF63491">
    <property type="entry name" value="BAG domain"/>
    <property type="match status" value="1"/>
</dbReference>
<keyword evidence="4" id="KW-1185">Reference proteome</keyword>
<dbReference type="EMBL" id="KK113398">
    <property type="protein sequence ID" value="KFM60134.1"/>
    <property type="molecule type" value="Genomic_DNA"/>
</dbReference>
<dbReference type="OrthoDB" id="333905at2759"/>
<accession>A0A087T4U5</accession>
<organism evidence="3 4">
    <name type="scientific">Stegodyphus mimosarum</name>
    <name type="common">African social velvet spider</name>
    <dbReference type="NCBI Taxonomy" id="407821"/>
    <lineage>
        <taxon>Eukaryota</taxon>
        <taxon>Metazoa</taxon>
        <taxon>Ecdysozoa</taxon>
        <taxon>Arthropoda</taxon>
        <taxon>Chelicerata</taxon>
        <taxon>Arachnida</taxon>
        <taxon>Araneae</taxon>
        <taxon>Araneomorphae</taxon>
        <taxon>Entelegynae</taxon>
        <taxon>Eresoidea</taxon>
        <taxon>Eresidae</taxon>
        <taxon>Stegodyphus</taxon>
    </lineage>
</organism>
<dbReference type="STRING" id="407821.A0A087T4U5"/>
<feature type="compositionally biased region" description="Basic and acidic residues" evidence="1">
    <location>
        <begin position="204"/>
        <end position="219"/>
    </location>
</feature>
<gene>
    <name evidence="3" type="ORF">X975_14723</name>
</gene>
<dbReference type="InterPro" id="IPR003103">
    <property type="entry name" value="BAG_domain"/>
</dbReference>
<dbReference type="InterPro" id="IPR036533">
    <property type="entry name" value="BAG_dom_sf"/>
</dbReference>
<protein>
    <submittedName>
        <fullName evidence="3">BAG domain-containing protein Samui</fullName>
    </submittedName>
</protein>
<dbReference type="Pfam" id="PF02179">
    <property type="entry name" value="BAG"/>
    <property type="match status" value="1"/>
</dbReference>
<sequence length="289" mass="32743">MNFRRIPFQFTTTDPKERQRELEKRFGIPTRNMYVDSNPGYMTNGMRESSSASSSPRLQHRVPIFVEGSDKPVKPAVDSQNASDGGRKPHVRVIPIEVEGASSPHAARQRTFSGPAGLVRNGLPERELNFPETLSPTKRSVQDLSSPNKIKSPSGPRVCNIPIQIEGRPDIRKPKSPFSPQSPISNSSKISEASRRPNGSCISKRRDDNKVQHEEKPSEHNINVPLKKIENILEEFKMYKIGVENFSGTVKDKQYRYLDEMLTRCMLKLDDIDTMGDEMVRFFSSLLIF</sequence>
<evidence type="ECO:0000256" key="1">
    <source>
        <dbReference type="SAM" id="MobiDB-lite"/>
    </source>
</evidence>
<feature type="region of interest" description="Disordered" evidence="1">
    <location>
        <begin position="69"/>
        <end position="88"/>
    </location>
</feature>
<feature type="domain" description="BAG" evidence="2">
    <location>
        <begin position="225"/>
        <end position="283"/>
    </location>
</feature>
<reference evidence="3 4" key="1">
    <citation type="submission" date="2013-11" db="EMBL/GenBank/DDBJ databases">
        <title>Genome sequencing of Stegodyphus mimosarum.</title>
        <authorList>
            <person name="Bechsgaard J."/>
        </authorList>
    </citation>
    <scope>NUCLEOTIDE SEQUENCE [LARGE SCALE GENOMIC DNA]</scope>
</reference>
<feature type="region of interest" description="Disordered" evidence="1">
    <location>
        <begin position="30"/>
        <end position="57"/>
    </location>
</feature>
<dbReference type="GO" id="GO:0051087">
    <property type="term" value="F:protein-folding chaperone binding"/>
    <property type="evidence" value="ECO:0007669"/>
    <property type="project" value="InterPro"/>
</dbReference>
<dbReference type="Proteomes" id="UP000054359">
    <property type="component" value="Unassembled WGS sequence"/>
</dbReference>
<feature type="compositionally biased region" description="Polar residues" evidence="1">
    <location>
        <begin position="132"/>
        <end position="151"/>
    </location>
</feature>